<dbReference type="AlphaFoldDB" id="A0A399RG42"/>
<organism evidence="2 3">
    <name type="scientific">Henriciella algicola</name>
    <dbReference type="NCBI Taxonomy" id="1608422"/>
    <lineage>
        <taxon>Bacteria</taxon>
        <taxon>Pseudomonadati</taxon>
        <taxon>Pseudomonadota</taxon>
        <taxon>Alphaproteobacteria</taxon>
        <taxon>Hyphomonadales</taxon>
        <taxon>Hyphomonadaceae</taxon>
        <taxon>Henriciella</taxon>
    </lineage>
</organism>
<reference evidence="2 3" key="1">
    <citation type="submission" date="2018-08" db="EMBL/GenBank/DDBJ databases">
        <title>Henriciella mobilis sp. nov., isolated from seawater.</title>
        <authorList>
            <person name="Cheng H."/>
            <person name="Wu Y.-H."/>
            <person name="Xu X.-W."/>
            <person name="Guo L.-L."/>
        </authorList>
    </citation>
    <scope>NUCLEOTIDE SEQUENCE [LARGE SCALE GENOMIC DNA]</scope>
    <source>
        <strain evidence="2 3">CCUG67844</strain>
    </source>
</reference>
<accession>A0A399RG42</accession>
<feature type="region of interest" description="Disordered" evidence="1">
    <location>
        <begin position="106"/>
        <end position="126"/>
    </location>
</feature>
<protein>
    <submittedName>
        <fullName evidence="2">Uncharacterized protein</fullName>
    </submittedName>
</protein>
<name>A0A399RG42_9PROT</name>
<gene>
    <name evidence="2" type="ORF">D1222_09095</name>
</gene>
<evidence type="ECO:0000313" key="2">
    <source>
        <dbReference type="EMBL" id="RIJ29543.1"/>
    </source>
</evidence>
<sequence length="233" mass="25508">MFMTLAGLSATGAAQTVWGIEAYSDVCRVVFVEDENRIGQGTIDHLDEGCRVGPFERYAVGNMGEVRFLGASGDILMSVMPDGAGYDGYVGDGDPVTMSVMRSEPARRYSSQDRARPPARPSYAAGGVGKATAPECVRYYDSRQCAQDHDLGMPGSRFDLLPIETRARMNKRFMANLNSSVEGQIEAGVCVEVRNCTERMIDEEIWCEVDHDGDWSWILKQDAQYVYAGAGCG</sequence>
<proteinExistence type="predicted"/>
<dbReference type="EMBL" id="QWGA01000006">
    <property type="protein sequence ID" value="RIJ29543.1"/>
    <property type="molecule type" value="Genomic_DNA"/>
</dbReference>
<feature type="compositionally biased region" description="Basic and acidic residues" evidence="1">
    <location>
        <begin position="106"/>
        <end position="116"/>
    </location>
</feature>
<dbReference type="Proteomes" id="UP000265845">
    <property type="component" value="Unassembled WGS sequence"/>
</dbReference>
<evidence type="ECO:0000256" key="1">
    <source>
        <dbReference type="SAM" id="MobiDB-lite"/>
    </source>
</evidence>
<evidence type="ECO:0000313" key="3">
    <source>
        <dbReference type="Proteomes" id="UP000265845"/>
    </source>
</evidence>
<keyword evidence="3" id="KW-1185">Reference proteome</keyword>
<comment type="caution">
    <text evidence="2">The sequence shown here is derived from an EMBL/GenBank/DDBJ whole genome shotgun (WGS) entry which is preliminary data.</text>
</comment>